<dbReference type="CDD" id="cd00118">
    <property type="entry name" value="LysM"/>
    <property type="match status" value="2"/>
</dbReference>
<keyword evidence="2 3" id="KW-0472">Membrane</keyword>
<dbReference type="SMART" id="SM00257">
    <property type="entry name" value="LysM"/>
    <property type="match status" value="2"/>
</dbReference>
<evidence type="ECO:0000259" key="4">
    <source>
        <dbReference type="PROSITE" id="PS51123"/>
    </source>
</evidence>
<accession>A0ABT5SDY5</accession>
<feature type="domain" description="LysM" evidence="5">
    <location>
        <begin position="386"/>
        <end position="429"/>
    </location>
</feature>
<dbReference type="PRINTS" id="PR01021">
    <property type="entry name" value="OMPADOMAIN"/>
</dbReference>
<comment type="caution">
    <text evidence="6">The sequence shown here is derived from an EMBL/GenBank/DDBJ whole genome shotgun (WGS) entry which is preliminary data.</text>
</comment>
<dbReference type="PANTHER" id="PTHR33734">
    <property type="entry name" value="LYSM DOMAIN-CONTAINING GPI-ANCHORED PROTEIN 2"/>
    <property type="match status" value="1"/>
</dbReference>
<dbReference type="SUPFAM" id="SSF103088">
    <property type="entry name" value="OmpA-like"/>
    <property type="match status" value="1"/>
</dbReference>
<evidence type="ECO:0000256" key="2">
    <source>
        <dbReference type="ARBA" id="ARBA00023136"/>
    </source>
</evidence>
<dbReference type="Gene3D" id="3.30.1330.60">
    <property type="entry name" value="OmpA-like domain"/>
    <property type="match status" value="1"/>
</dbReference>
<evidence type="ECO:0000256" key="3">
    <source>
        <dbReference type="PROSITE-ProRule" id="PRU00473"/>
    </source>
</evidence>
<dbReference type="CDD" id="cd07185">
    <property type="entry name" value="OmpA_C-like"/>
    <property type="match status" value="1"/>
</dbReference>
<dbReference type="InterPro" id="IPR006665">
    <property type="entry name" value="OmpA-like"/>
</dbReference>
<evidence type="ECO:0000313" key="7">
    <source>
        <dbReference type="Proteomes" id="UP001151478"/>
    </source>
</evidence>
<dbReference type="EMBL" id="JAOSLC020000003">
    <property type="protein sequence ID" value="MDD7915661.1"/>
    <property type="molecule type" value="Genomic_DNA"/>
</dbReference>
<dbReference type="Pfam" id="PF00691">
    <property type="entry name" value="OmpA"/>
    <property type="match status" value="1"/>
</dbReference>
<dbReference type="PANTHER" id="PTHR33734:SF22">
    <property type="entry name" value="MEMBRANE-BOUND LYTIC MUREIN TRANSGLYCOSYLASE D"/>
    <property type="match status" value="1"/>
</dbReference>
<keyword evidence="7" id="KW-1185">Reference proteome</keyword>
<dbReference type="Gene3D" id="3.10.350.10">
    <property type="entry name" value="LysM domain"/>
    <property type="match status" value="2"/>
</dbReference>
<dbReference type="Proteomes" id="UP001151478">
    <property type="component" value="Unassembled WGS sequence"/>
</dbReference>
<comment type="subcellular location">
    <subcellularLocation>
        <location evidence="1">Membrane</location>
    </subcellularLocation>
</comment>
<dbReference type="InterPro" id="IPR006664">
    <property type="entry name" value="OMP_bac"/>
</dbReference>
<reference evidence="6" key="1">
    <citation type="submission" date="2023-02" db="EMBL/GenBank/DDBJ databases">
        <title>Polaribacter ponticola sp. nov., isolated from seawater.</title>
        <authorList>
            <person name="Baek J.H."/>
            <person name="Kim J.M."/>
            <person name="Choi D.G."/>
            <person name="Jeon C.O."/>
        </authorList>
    </citation>
    <scope>NUCLEOTIDE SEQUENCE</scope>
    <source>
        <strain evidence="6">MSW5</strain>
    </source>
</reference>
<dbReference type="PROSITE" id="PS51782">
    <property type="entry name" value="LYSM"/>
    <property type="match status" value="2"/>
</dbReference>
<name>A0ABT5SDY5_9FLAO</name>
<dbReference type="InterPro" id="IPR036779">
    <property type="entry name" value="LysM_dom_sf"/>
</dbReference>
<dbReference type="InterPro" id="IPR036737">
    <property type="entry name" value="OmpA-like_sf"/>
</dbReference>
<evidence type="ECO:0000256" key="1">
    <source>
        <dbReference type="ARBA" id="ARBA00004370"/>
    </source>
</evidence>
<organism evidence="6 7">
    <name type="scientific">Polaribacter ponticola</name>
    <dbReference type="NCBI Taxonomy" id="2978475"/>
    <lineage>
        <taxon>Bacteria</taxon>
        <taxon>Pseudomonadati</taxon>
        <taxon>Bacteroidota</taxon>
        <taxon>Flavobacteriia</taxon>
        <taxon>Flavobacteriales</taxon>
        <taxon>Flavobacteriaceae</taxon>
    </lineage>
</organism>
<gene>
    <name evidence="6" type="ORF">N5A56_015075</name>
</gene>
<evidence type="ECO:0000313" key="6">
    <source>
        <dbReference type="EMBL" id="MDD7915661.1"/>
    </source>
</evidence>
<dbReference type="RefSeq" id="WP_274270526.1">
    <property type="nucleotide sequence ID" value="NZ_JAOSLC020000003.1"/>
</dbReference>
<proteinExistence type="predicted"/>
<dbReference type="SUPFAM" id="SSF54106">
    <property type="entry name" value="LysM domain"/>
    <property type="match status" value="2"/>
</dbReference>
<dbReference type="InterPro" id="IPR018392">
    <property type="entry name" value="LysM"/>
</dbReference>
<feature type="domain" description="LysM" evidence="5">
    <location>
        <begin position="446"/>
        <end position="489"/>
    </location>
</feature>
<feature type="domain" description="OmpA-like" evidence="4">
    <location>
        <begin position="227"/>
        <end position="355"/>
    </location>
</feature>
<dbReference type="Pfam" id="PF01476">
    <property type="entry name" value="LysM"/>
    <property type="match status" value="2"/>
</dbReference>
<dbReference type="PROSITE" id="PS51123">
    <property type="entry name" value="OMPA_2"/>
    <property type="match status" value="1"/>
</dbReference>
<evidence type="ECO:0000259" key="5">
    <source>
        <dbReference type="PROSITE" id="PS51782"/>
    </source>
</evidence>
<protein>
    <submittedName>
        <fullName evidence="6">LysM peptidoglycan-binding domain-containing protein</fullName>
    </submittedName>
</protein>
<sequence length="490" mass="55645">MEGGFGKTDIYYVTINEDKTYGEPMNLGKTINTEGREMFPFISEDKTLYFSSDGHFGIGALDVFASKSLDNKFQEPVNLKAPVNSKLDDFAFSINPITRKGYLSSNRVGGLGDDDIYSVEQIVTEEIKIVECDQVITGFVRESKFKKHLPFAKLTLKDALGNVVKDTIADKIGKFTFKLPCNQKFAITAAKEYYKPDTKYFETTDEVAVELDLDFSLEITDDFVYNERDELIIKINSIYFDYNKWNIRSDAALELDHIVSVMVKYPKIKVKSTSHTDARGRASYNELLSQRRAESTVDYITYKGIKLDRISGKGFGESQLTNKCVDNDNHTNRVKCTEAQHQANRRTSFVILNVDGTKISSKEKEFIQEEEEVEEEIEEDPQSDLKTHIVSKGETLYSIAEKYKLEINLLKKINNLKSNNVYLNQLLIIDPNHNGVIAPNVDVNKSTYTVKANETLYAIAVKHNLTVKKLKSLNKLKSNSIKKGQVLKIK</sequence>